<comment type="subcellular location">
    <subcellularLocation>
        <location evidence="1">Cell membrane</location>
        <topology evidence="1">Multi-pass membrane protein</topology>
    </subcellularLocation>
</comment>
<evidence type="ECO:0000256" key="7">
    <source>
        <dbReference type="ARBA" id="ARBA00023136"/>
    </source>
</evidence>
<feature type="transmembrane region" description="Helical" evidence="9">
    <location>
        <begin position="196"/>
        <end position="213"/>
    </location>
</feature>
<feature type="transmembrane region" description="Helical" evidence="9">
    <location>
        <begin position="145"/>
        <end position="167"/>
    </location>
</feature>
<feature type="transmembrane region" description="Helical" evidence="9">
    <location>
        <begin position="347"/>
        <end position="367"/>
    </location>
</feature>
<feature type="transmembrane region" description="Helical" evidence="9">
    <location>
        <begin position="321"/>
        <end position="341"/>
    </location>
</feature>
<gene>
    <name evidence="10" type="ORF">GCM10023200_30660</name>
</gene>
<keyword evidence="3" id="KW-0328">Glycosyltransferase</keyword>
<reference evidence="11" key="1">
    <citation type="journal article" date="2019" name="Int. J. Syst. Evol. Microbiol.">
        <title>The Global Catalogue of Microorganisms (GCM) 10K type strain sequencing project: providing services to taxonomists for standard genome sequencing and annotation.</title>
        <authorList>
            <consortium name="The Broad Institute Genomics Platform"/>
            <consortium name="The Broad Institute Genome Sequencing Center for Infectious Disease"/>
            <person name="Wu L."/>
            <person name="Ma J."/>
        </authorList>
    </citation>
    <scope>NUCLEOTIDE SEQUENCE [LARGE SCALE GENOMIC DNA]</scope>
    <source>
        <strain evidence="11">JCM 17979</strain>
    </source>
</reference>
<feature type="transmembrane region" description="Helical" evidence="9">
    <location>
        <begin position="296"/>
        <end position="314"/>
    </location>
</feature>
<feature type="transmembrane region" description="Helical" evidence="9">
    <location>
        <begin position="379"/>
        <end position="398"/>
    </location>
</feature>
<dbReference type="InterPro" id="IPR050297">
    <property type="entry name" value="LipidA_mod_glycosyltrf_83"/>
</dbReference>
<keyword evidence="6 9" id="KW-1133">Transmembrane helix</keyword>
<proteinExistence type="predicted"/>
<feature type="region of interest" description="Disordered" evidence="8">
    <location>
        <begin position="1"/>
        <end position="27"/>
    </location>
</feature>
<evidence type="ECO:0000256" key="6">
    <source>
        <dbReference type="ARBA" id="ARBA00022989"/>
    </source>
</evidence>
<dbReference type="PANTHER" id="PTHR33908:SF11">
    <property type="entry name" value="MEMBRANE PROTEIN"/>
    <property type="match status" value="1"/>
</dbReference>
<feature type="transmembrane region" description="Helical" evidence="9">
    <location>
        <begin position="247"/>
        <end position="264"/>
    </location>
</feature>
<keyword evidence="7 9" id="KW-0472">Membrane</keyword>
<evidence type="ECO:0000313" key="10">
    <source>
        <dbReference type="EMBL" id="GAA4792921.1"/>
    </source>
</evidence>
<protein>
    <recommendedName>
        <fullName evidence="12">Glycosyltransferase RgtA/B/C/D-like domain-containing protein</fullName>
    </recommendedName>
</protein>
<evidence type="ECO:0000256" key="2">
    <source>
        <dbReference type="ARBA" id="ARBA00022475"/>
    </source>
</evidence>
<keyword evidence="11" id="KW-1185">Reference proteome</keyword>
<evidence type="ECO:0000256" key="3">
    <source>
        <dbReference type="ARBA" id="ARBA00022676"/>
    </source>
</evidence>
<organism evidence="10 11">
    <name type="scientific">Actinomycetospora chlora</name>
    <dbReference type="NCBI Taxonomy" id="663608"/>
    <lineage>
        <taxon>Bacteria</taxon>
        <taxon>Bacillati</taxon>
        <taxon>Actinomycetota</taxon>
        <taxon>Actinomycetes</taxon>
        <taxon>Pseudonocardiales</taxon>
        <taxon>Pseudonocardiaceae</taxon>
        <taxon>Actinomycetospora</taxon>
    </lineage>
</organism>
<dbReference type="PANTHER" id="PTHR33908">
    <property type="entry name" value="MANNOSYLTRANSFERASE YKCB-RELATED"/>
    <property type="match status" value="1"/>
</dbReference>
<dbReference type="Proteomes" id="UP001500928">
    <property type="component" value="Unassembled WGS sequence"/>
</dbReference>
<evidence type="ECO:0000256" key="8">
    <source>
        <dbReference type="SAM" id="MobiDB-lite"/>
    </source>
</evidence>
<comment type="caution">
    <text evidence="10">The sequence shown here is derived from an EMBL/GenBank/DDBJ whole genome shotgun (WGS) entry which is preliminary data.</text>
</comment>
<evidence type="ECO:0000313" key="11">
    <source>
        <dbReference type="Proteomes" id="UP001500928"/>
    </source>
</evidence>
<keyword evidence="2" id="KW-1003">Cell membrane</keyword>
<dbReference type="RefSeq" id="WP_345416345.1">
    <property type="nucleotide sequence ID" value="NZ_BAABHO010000023.1"/>
</dbReference>
<feature type="transmembrane region" description="Helical" evidence="9">
    <location>
        <begin position="173"/>
        <end position="191"/>
    </location>
</feature>
<sequence length="576" mass="60070">MSAAGTVRDEAPPAGTPSPAPAGTTPRSGGDLAVAIGIPTLVLAVHSASYGPYIEDDAGITFAYARSIATGLGPVLQAGAAPVEGYSNPLWLGVLVLGHWLGLFDHGAWFGLADVVLFPKLVALACAATMFGVLFGLARTVSRRPAVLTAVAGTITALVPSFAIWTTSGLENGLYALLVVALAATVARAAVEGRLLASLVAVTAGALAGLAALTRPDGLLYLAAYPVVAALVHSGDPQRALVPALRSVGAALVPVGTYLVWRLLTFGDWLPTTARAKRQALPGPADLARPGELVSYAGWLAVALAVVAVALVLTRPSRVRTVVGVLLVPLGIALTAFAALSPDWMEQYRFATPVWPLGAFVGVLAAGEAWRRCRSRRSRVLALVAVALAVLSSGAAWFDAAASFRRDPTAPLCFVATTVGERTNAYADILGVRDGSFLTVDGGGTALTSRLRFVDLSGLTDARYADAWQRGDTQRIRDLTFETVRPTFFKIDAGWSGTVSSGLLTDPRLDRDYVLLISPWVNTGTWVRRDAVPDAQALATARSHATAGYTAFDVPFLTGDRSAWLCGPVLRPGATS</sequence>
<evidence type="ECO:0008006" key="12">
    <source>
        <dbReference type="Google" id="ProtNLM"/>
    </source>
</evidence>
<keyword evidence="4" id="KW-0808">Transferase</keyword>
<evidence type="ECO:0000256" key="4">
    <source>
        <dbReference type="ARBA" id="ARBA00022679"/>
    </source>
</evidence>
<feature type="transmembrane region" description="Helical" evidence="9">
    <location>
        <begin position="219"/>
        <end position="235"/>
    </location>
</feature>
<evidence type="ECO:0000256" key="5">
    <source>
        <dbReference type="ARBA" id="ARBA00022692"/>
    </source>
</evidence>
<evidence type="ECO:0000256" key="9">
    <source>
        <dbReference type="SAM" id="Phobius"/>
    </source>
</evidence>
<evidence type="ECO:0000256" key="1">
    <source>
        <dbReference type="ARBA" id="ARBA00004651"/>
    </source>
</evidence>
<keyword evidence="5 9" id="KW-0812">Transmembrane</keyword>
<feature type="transmembrane region" description="Helical" evidence="9">
    <location>
        <begin position="117"/>
        <end position="138"/>
    </location>
</feature>
<name>A0ABP9BAZ4_9PSEU</name>
<accession>A0ABP9BAZ4</accession>
<dbReference type="EMBL" id="BAABHO010000023">
    <property type="protein sequence ID" value="GAA4792921.1"/>
    <property type="molecule type" value="Genomic_DNA"/>
</dbReference>